<feature type="domain" description="CCHC-type" evidence="3">
    <location>
        <begin position="25"/>
        <end position="39"/>
    </location>
</feature>
<dbReference type="SUPFAM" id="SSF57756">
    <property type="entry name" value="Retrovirus zinc finger-like domains"/>
    <property type="match status" value="1"/>
</dbReference>
<dbReference type="AlphaFoldDB" id="A0A087V0L4"/>
<dbReference type="InterPro" id="IPR001878">
    <property type="entry name" value="Znf_CCHC"/>
</dbReference>
<dbReference type="EMBL" id="KK118687">
    <property type="protein sequence ID" value="KFM73582.1"/>
    <property type="molecule type" value="Genomic_DNA"/>
</dbReference>
<dbReference type="SMART" id="SM00343">
    <property type="entry name" value="ZnF_C2HC"/>
    <property type="match status" value="1"/>
</dbReference>
<keyword evidence="6" id="KW-1185">Reference proteome</keyword>
<organism evidence="5 6">
    <name type="scientific">Stegodyphus mimosarum</name>
    <name type="common">African social velvet spider</name>
    <dbReference type="NCBI Taxonomy" id="407821"/>
    <lineage>
        <taxon>Eukaryota</taxon>
        <taxon>Metazoa</taxon>
        <taxon>Ecdysozoa</taxon>
        <taxon>Arthropoda</taxon>
        <taxon>Chelicerata</taxon>
        <taxon>Arachnida</taxon>
        <taxon>Araneae</taxon>
        <taxon>Araneomorphae</taxon>
        <taxon>Entelegynae</taxon>
        <taxon>Eresoidea</taxon>
        <taxon>Eresidae</taxon>
        <taxon>Stegodyphus</taxon>
    </lineage>
</organism>
<dbReference type="Gene3D" id="4.10.60.10">
    <property type="entry name" value="Zinc finger, CCHC-type"/>
    <property type="match status" value="1"/>
</dbReference>
<evidence type="ECO:0000313" key="5">
    <source>
        <dbReference type="EMBL" id="KFM83153.1"/>
    </source>
</evidence>
<keyword evidence="1" id="KW-0862">Zinc</keyword>
<keyword evidence="1" id="KW-0479">Metal-binding</keyword>
<feature type="compositionally biased region" description="Low complexity" evidence="2">
    <location>
        <begin position="1"/>
        <end position="19"/>
    </location>
</feature>
<dbReference type="PROSITE" id="PS50158">
    <property type="entry name" value="ZF_CCHC"/>
    <property type="match status" value="1"/>
</dbReference>
<proteinExistence type="predicted"/>
<protein>
    <recommendedName>
        <fullName evidence="3">CCHC-type domain-containing protein</fullName>
    </recommendedName>
</protein>
<name>A0A087V0L4_STEMI</name>
<dbReference type="Pfam" id="PF00098">
    <property type="entry name" value="zf-CCHC"/>
    <property type="match status" value="1"/>
</dbReference>
<feature type="region of interest" description="Disordered" evidence="2">
    <location>
        <begin position="1"/>
        <end position="20"/>
    </location>
</feature>
<evidence type="ECO:0000259" key="3">
    <source>
        <dbReference type="PROSITE" id="PS50158"/>
    </source>
</evidence>
<keyword evidence="1" id="KW-0863">Zinc-finger</keyword>
<dbReference type="Proteomes" id="UP000054359">
    <property type="component" value="Unassembled WGS sequence"/>
</dbReference>
<dbReference type="OrthoDB" id="7920740at2759"/>
<sequence length="70" mass="8134">MMGSLQTQVQSLLSQSTHTRPIQPRCYRCNRIGHISRDCYVNIVPNQHSRQGQQRLRSNQTARRNPNNTT</sequence>
<evidence type="ECO:0000313" key="4">
    <source>
        <dbReference type="EMBL" id="KFM73582.1"/>
    </source>
</evidence>
<dbReference type="InterPro" id="IPR036875">
    <property type="entry name" value="Znf_CCHC_sf"/>
</dbReference>
<dbReference type="GO" id="GO:0003676">
    <property type="term" value="F:nucleic acid binding"/>
    <property type="evidence" value="ECO:0007669"/>
    <property type="project" value="InterPro"/>
</dbReference>
<dbReference type="GO" id="GO:0008270">
    <property type="term" value="F:zinc ion binding"/>
    <property type="evidence" value="ECO:0007669"/>
    <property type="project" value="UniProtKB-KW"/>
</dbReference>
<feature type="non-terminal residue" evidence="5">
    <location>
        <position position="70"/>
    </location>
</feature>
<evidence type="ECO:0000313" key="6">
    <source>
        <dbReference type="Proteomes" id="UP000054359"/>
    </source>
</evidence>
<accession>A0A087V0L4</accession>
<gene>
    <name evidence="4" type="ORF">X975_12120</name>
    <name evidence="5" type="ORF">X975_17171</name>
</gene>
<evidence type="ECO:0000256" key="1">
    <source>
        <dbReference type="PROSITE-ProRule" id="PRU00047"/>
    </source>
</evidence>
<feature type="region of interest" description="Disordered" evidence="2">
    <location>
        <begin position="47"/>
        <end position="70"/>
    </location>
</feature>
<dbReference type="EMBL" id="KL812172">
    <property type="protein sequence ID" value="KFM83153.1"/>
    <property type="molecule type" value="Genomic_DNA"/>
</dbReference>
<reference evidence="5 6" key="1">
    <citation type="submission" date="2013-11" db="EMBL/GenBank/DDBJ databases">
        <title>Genome sequencing of Stegodyphus mimosarum.</title>
        <authorList>
            <person name="Bechsgaard J."/>
        </authorList>
    </citation>
    <scope>NUCLEOTIDE SEQUENCE [LARGE SCALE GENOMIC DNA]</scope>
</reference>
<evidence type="ECO:0000256" key="2">
    <source>
        <dbReference type="SAM" id="MobiDB-lite"/>
    </source>
</evidence>